<keyword evidence="2" id="KW-0813">Transport</keyword>
<name>A0A1G9WPM2_9ACTN</name>
<dbReference type="InterPro" id="IPR050492">
    <property type="entry name" value="Bact_metal-bind_prot9"/>
</dbReference>
<evidence type="ECO:0000256" key="4">
    <source>
        <dbReference type="SAM" id="SignalP"/>
    </source>
</evidence>
<evidence type="ECO:0000256" key="1">
    <source>
        <dbReference type="ARBA" id="ARBA00011028"/>
    </source>
</evidence>
<dbReference type="RefSeq" id="WP_217636175.1">
    <property type="nucleotide sequence ID" value="NZ_FNHE01000009.1"/>
</dbReference>
<feature type="chain" id="PRO_5038682773" evidence="4">
    <location>
        <begin position="27"/>
        <end position="308"/>
    </location>
</feature>
<dbReference type="GO" id="GO:0030001">
    <property type="term" value="P:metal ion transport"/>
    <property type="evidence" value="ECO:0007669"/>
    <property type="project" value="InterPro"/>
</dbReference>
<dbReference type="PROSITE" id="PS51257">
    <property type="entry name" value="PROKAR_LIPOPROTEIN"/>
    <property type="match status" value="1"/>
</dbReference>
<dbReference type="STRING" id="1137991.SAMN05660642_03476"/>
<dbReference type="PANTHER" id="PTHR42953">
    <property type="entry name" value="HIGH-AFFINITY ZINC UPTAKE SYSTEM PROTEIN ZNUA-RELATED"/>
    <property type="match status" value="1"/>
</dbReference>
<evidence type="ECO:0000256" key="2">
    <source>
        <dbReference type="ARBA" id="ARBA00022448"/>
    </source>
</evidence>
<evidence type="ECO:0000313" key="5">
    <source>
        <dbReference type="EMBL" id="SDM86327.1"/>
    </source>
</evidence>
<dbReference type="InterPro" id="IPR006127">
    <property type="entry name" value="ZnuA-like"/>
</dbReference>
<keyword evidence="6" id="KW-1185">Reference proteome</keyword>
<proteinExistence type="inferred from homology"/>
<protein>
    <submittedName>
        <fullName evidence="5">Zinc transport system substrate-binding protein</fullName>
    </submittedName>
</protein>
<dbReference type="Pfam" id="PF01297">
    <property type="entry name" value="ZnuA"/>
    <property type="match status" value="1"/>
</dbReference>
<comment type="similarity">
    <text evidence="1">Belongs to the bacterial solute-binding protein 9 family.</text>
</comment>
<dbReference type="Gene3D" id="3.40.50.1980">
    <property type="entry name" value="Nitrogenase molybdenum iron protein domain"/>
    <property type="match status" value="2"/>
</dbReference>
<dbReference type="EMBL" id="FNHE01000009">
    <property type="protein sequence ID" value="SDM86327.1"/>
    <property type="molecule type" value="Genomic_DNA"/>
</dbReference>
<dbReference type="AlphaFoldDB" id="A0A1G9WPM2"/>
<dbReference type="Proteomes" id="UP000198680">
    <property type="component" value="Unassembled WGS sequence"/>
</dbReference>
<sequence length="308" mass="31710">MTARPAPVLRCWTTACCAVLATVACSGDPGADTAGVEVVASGYPLEYVAERVGQGHVTVEGLVPPGGDSHQVELTPRQVGRLGEVDVVVHLSGLQPSTDAALEQHGPARVVDAADVVDLGVAPGRPAGAARAEAPDPHFWLDPTRLAAVARAVSDEFAAVDPEHAGDYAAAAAALGTELAELDSAYQEGLAGCRGRTLVTSHEAFGYLAERYGLVQVGIAGLDPAVEPSPARLRDVVEVVEGRDVRTVFFEVSTGPGLARALAEDLGLRTGVLDPVERAPAAGEDYSSTMRANLRALQQGLDCLPAGG</sequence>
<dbReference type="PANTHER" id="PTHR42953:SF3">
    <property type="entry name" value="HIGH-AFFINITY ZINC UPTAKE SYSTEM PROTEIN ZNUA"/>
    <property type="match status" value="1"/>
</dbReference>
<organism evidence="5 6">
    <name type="scientific">Geodermatophilus siccatus</name>
    <dbReference type="NCBI Taxonomy" id="1137991"/>
    <lineage>
        <taxon>Bacteria</taxon>
        <taxon>Bacillati</taxon>
        <taxon>Actinomycetota</taxon>
        <taxon>Actinomycetes</taxon>
        <taxon>Geodermatophilales</taxon>
        <taxon>Geodermatophilaceae</taxon>
        <taxon>Geodermatophilus</taxon>
    </lineage>
</organism>
<keyword evidence="3 4" id="KW-0732">Signal</keyword>
<dbReference type="SUPFAM" id="SSF53807">
    <property type="entry name" value="Helical backbone' metal receptor"/>
    <property type="match status" value="1"/>
</dbReference>
<evidence type="ECO:0000313" key="6">
    <source>
        <dbReference type="Proteomes" id="UP000198680"/>
    </source>
</evidence>
<accession>A0A1G9WPM2</accession>
<dbReference type="GO" id="GO:0046872">
    <property type="term" value="F:metal ion binding"/>
    <property type="evidence" value="ECO:0007669"/>
    <property type="project" value="InterPro"/>
</dbReference>
<gene>
    <name evidence="5" type="ORF">SAMN05660642_03476</name>
</gene>
<feature type="signal peptide" evidence="4">
    <location>
        <begin position="1"/>
        <end position="26"/>
    </location>
</feature>
<reference evidence="6" key="1">
    <citation type="submission" date="2016-10" db="EMBL/GenBank/DDBJ databases">
        <authorList>
            <person name="Varghese N."/>
            <person name="Submissions S."/>
        </authorList>
    </citation>
    <scope>NUCLEOTIDE SEQUENCE [LARGE SCALE GENOMIC DNA]</scope>
    <source>
        <strain evidence="6">DSM 45419</strain>
    </source>
</reference>
<evidence type="ECO:0000256" key="3">
    <source>
        <dbReference type="ARBA" id="ARBA00022729"/>
    </source>
</evidence>